<protein>
    <submittedName>
        <fullName evidence="2">Uncharacterized protein</fullName>
    </submittedName>
</protein>
<dbReference type="Proteomes" id="UP000177107">
    <property type="component" value="Unassembled WGS sequence"/>
</dbReference>
<sequence>MWRDIMYFFMSLVIGVGMMSAAAHVAMRPRARWRTVVCAALTGFVGAAFLVAAVYPALTLSP</sequence>
<keyword evidence="1" id="KW-0812">Transmembrane</keyword>
<reference evidence="2 3" key="1">
    <citation type="journal article" date="2016" name="Nat. Commun.">
        <title>Thousands of microbial genomes shed light on interconnected biogeochemical processes in an aquifer system.</title>
        <authorList>
            <person name="Anantharaman K."/>
            <person name="Brown C.T."/>
            <person name="Hug L.A."/>
            <person name="Sharon I."/>
            <person name="Castelle C.J."/>
            <person name="Probst A.J."/>
            <person name="Thomas B.C."/>
            <person name="Singh A."/>
            <person name="Wilkins M.J."/>
            <person name="Karaoz U."/>
            <person name="Brodie E.L."/>
            <person name="Williams K.H."/>
            <person name="Hubbard S.S."/>
            <person name="Banfield J.F."/>
        </authorList>
    </citation>
    <scope>NUCLEOTIDE SEQUENCE [LARGE SCALE GENOMIC DNA]</scope>
</reference>
<evidence type="ECO:0000313" key="3">
    <source>
        <dbReference type="Proteomes" id="UP000177107"/>
    </source>
</evidence>
<evidence type="ECO:0000313" key="2">
    <source>
        <dbReference type="EMBL" id="OGG68429.1"/>
    </source>
</evidence>
<organism evidence="2 3">
    <name type="scientific">Candidatus Kaiserbacteria bacterium RIFCSPHIGHO2_02_FULL_56_30</name>
    <dbReference type="NCBI Taxonomy" id="1798499"/>
    <lineage>
        <taxon>Bacteria</taxon>
        <taxon>Candidatus Kaiseribacteriota</taxon>
    </lineage>
</organism>
<proteinExistence type="predicted"/>
<gene>
    <name evidence="2" type="ORF">A3C95_01860</name>
</gene>
<evidence type="ECO:0000256" key="1">
    <source>
        <dbReference type="SAM" id="Phobius"/>
    </source>
</evidence>
<comment type="caution">
    <text evidence="2">The sequence shown here is derived from an EMBL/GenBank/DDBJ whole genome shotgun (WGS) entry which is preliminary data.</text>
</comment>
<accession>A0A1F6E411</accession>
<keyword evidence="1" id="KW-1133">Transmembrane helix</keyword>
<dbReference type="AlphaFoldDB" id="A0A1F6E411"/>
<dbReference type="EMBL" id="MFLM01000009">
    <property type="protein sequence ID" value="OGG68429.1"/>
    <property type="molecule type" value="Genomic_DNA"/>
</dbReference>
<feature type="transmembrane region" description="Helical" evidence="1">
    <location>
        <begin position="37"/>
        <end position="58"/>
    </location>
</feature>
<name>A0A1F6E411_9BACT</name>
<keyword evidence="1" id="KW-0472">Membrane</keyword>
<feature type="transmembrane region" description="Helical" evidence="1">
    <location>
        <begin position="6"/>
        <end position="25"/>
    </location>
</feature>